<feature type="compositionally biased region" description="Basic and acidic residues" evidence="1">
    <location>
        <begin position="683"/>
        <end position="698"/>
    </location>
</feature>
<feature type="region of interest" description="Disordered" evidence="1">
    <location>
        <begin position="318"/>
        <end position="343"/>
    </location>
</feature>
<dbReference type="Proteomes" id="UP000749646">
    <property type="component" value="Unassembled WGS sequence"/>
</dbReference>
<keyword evidence="4" id="KW-1185">Reference proteome</keyword>
<feature type="compositionally biased region" description="Basic and acidic residues" evidence="1">
    <location>
        <begin position="537"/>
        <end position="559"/>
    </location>
</feature>
<feature type="compositionally biased region" description="Polar residues" evidence="1">
    <location>
        <begin position="439"/>
        <end position="451"/>
    </location>
</feature>
<feature type="region of interest" description="Disordered" evidence="1">
    <location>
        <begin position="238"/>
        <end position="259"/>
    </location>
</feature>
<feature type="transmembrane region" description="Helical" evidence="2">
    <location>
        <begin position="6"/>
        <end position="26"/>
    </location>
</feature>
<keyword evidence="2" id="KW-0812">Transmembrane</keyword>
<feature type="region of interest" description="Disordered" evidence="1">
    <location>
        <begin position="512"/>
        <end position="559"/>
    </location>
</feature>
<feature type="transmembrane region" description="Helical" evidence="2">
    <location>
        <begin position="33"/>
        <end position="54"/>
    </location>
</feature>
<accession>A0A9P6M1H5</accession>
<keyword evidence="2" id="KW-0472">Membrane</keyword>
<feature type="transmembrane region" description="Helical" evidence="2">
    <location>
        <begin position="170"/>
        <end position="190"/>
    </location>
</feature>
<organism evidence="3 4">
    <name type="scientific">Modicella reniformis</name>
    <dbReference type="NCBI Taxonomy" id="1440133"/>
    <lineage>
        <taxon>Eukaryota</taxon>
        <taxon>Fungi</taxon>
        <taxon>Fungi incertae sedis</taxon>
        <taxon>Mucoromycota</taxon>
        <taxon>Mortierellomycotina</taxon>
        <taxon>Mortierellomycetes</taxon>
        <taxon>Mortierellales</taxon>
        <taxon>Mortierellaceae</taxon>
        <taxon>Modicella</taxon>
    </lineage>
</organism>
<feature type="region of interest" description="Disordered" evidence="1">
    <location>
        <begin position="673"/>
        <end position="698"/>
    </location>
</feature>
<evidence type="ECO:0000313" key="3">
    <source>
        <dbReference type="EMBL" id="KAF9959914.1"/>
    </source>
</evidence>
<feature type="compositionally biased region" description="Basic and acidic residues" evidence="1">
    <location>
        <begin position="512"/>
        <end position="530"/>
    </location>
</feature>
<sequence>MIPPLPSTIAATIYVAFLATLSCVQFHRSQTPLRLGAAVMALSGLSISALSVVYTTDKVSLSVFWVYQFVAECVAVTWVITTIIHLGFAFYPVTRHQTLIWRTAQGSVVLYDLVAITELGYYCYAVWGSGTLSKEATPILWIYWVPLVRHHHTTGVAMIADSNTLAVGTWYLSALGVTFLGYTTMFIYFMTKPEQVFNPQAQALDLCIRLTACPIFSLPPPSILLRYFHNKYGSTGRDDNPNNMIEEGITNNPRPRRPPMLVSLPTSYHTRRGSIFDFDEHPTYQGRYNLSRHLPFPELDDNHCKRYMDEEVNIGTTSSLDTTAESSPNLKPLSSNSSSLRKEAYTPTTVVVEDSLLSSVSISIPAGDAQSTSSIHEPTLPPTPPLSFNPDVTPDRGEDEETAIAACMISRRLTMERRKDGLDFLNIGGLIKWPHRPNSAVSAPKSTSGNHTFGPLPAIISGTNLLNPGRSRSEGHDHSTSSSGTKENKISRITDTSIAEEDECMEDWSWRSSEHHGHSDDKVLNHDDHLASPQVNEKVKEEDRDRMTNIDTRQDNHTELSDIRTDAYYDKDDSHVQSKTSTATSLNVHDESYKNSKVSGIGRELSMDNIRQMSRNALSRFQEKNHGPVLSLPLITGPLSPMILRTTHGSSTDDSTKIASNPCGDVALEQIHQHQSTRSKQVHCHEPTLDPRNEAGNC</sequence>
<feature type="compositionally biased region" description="Low complexity" evidence="1">
    <location>
        <begin position="326"/>
        <end position="339"/>
    </location>
</feature>
<dbReference type="AlphaFoldDB" id="A0A9P6M1H5"/>
<protein>
    <submittedName>
        <fullName evidence="3">Uncharacterized protein</fullName>
    </submittedName>
</protein>
<gene>
    <name evidence="3" type="ORF">BGZ65_012962</name>
</gene>
<reference evidence="3" key="1">
    <citation type="journal article" date="2020" name="Fungal Divers.">
        <title>Resolving the Mortierellaceae phylogeny through synthesis of multi-gene phylogenetics and phylogenomics.</title>
        <authorList>
            <person name="Vandepol N."/>
            <person name="Liber J."/>
            <person name="Desiro A."/>
            <person name="Na H."/>
            <person name="Kennedy M."/>
            <person name="Barry K."/>
            <person name="Grigoriev I.V."/>
            <person name="Miller A.N."/>
            <person name="O'Donnell K."/>
            <person name="Stajich J.E."/>
            <person name="Bonito G."/>
        </authorList>
    </citation>
    <scope>NUCLEOTIDE SEQUENCE</scope>
    <source>
        <strain evidence="3">MES-2147</strain>
    </source>
</reference>
<feature type="transmembrane region" description="Helical" evidence="2">
    <location>
        <begin position="66"/>
        <end position="88"/>
    </location>
</feature>
<keyword evidence="2" id="KW-1133">Transmembrane helix</keyword>
<evidence type="ECO:0000256" key="2">
    <source>
        <dbReference type="SAM" id="Phobius"/>
    </source>
</evidence>
<name>A0A9P6M1H5_9FUNG</name>
<evidence type="ECO:0000313" key="4">
    <source>
        <dbReference type="Proteomes" id="UP000749646"/>
    </source>
</evidence>
<feature type="region of interest" description="Disordered" evidence="1">
    <location>
        <begin position="435"/>
        <end position="498"/>
    </location>
</feature>
<evidence type="ECO:0000256" key="1">
    <source>
        <dbReference type="SAM" id="MobiDB-lite"/>
    </source>
</evidence>
<comment type="caution">
    <text evidence="3">The sequence shown here is derived from an EMBL/GenBank/DDBJ whole genome shotgun (WGS) entry which is preliminary data.</text>
</comment>
<feature type="region of interest" description="Disordered" evidence="1">
    <location>
        <begin position="367"/>
        <end position="398"/>
    </location>
</feature>
<dbReference type="OrthoDB" id="2400579at2759"/>
<proteinExistence type="predicted"/>
<dbReference type="EMBL" id="JAAAHW010006485">
    <property type="protein sequence ID" value="KAF9959914.1"/>
    <property type="molecule type" value="Genomic_DNA"/>
</dbReference>